<dbReference type="InterPro" id="IPR013217">
    <property type="entry name" value="Methyltransf_12"/>
</dbReference>
<dbReference type="Proteomes" id="UP001216139">
    <property type="component" value="Chromosome"/>
</dbReference>
<keyword evidence="2" id="KW-0489">Methyltransferase</keyword>
<dbReference type="SUPFAM" id="SSF53335">
    <property type="entry name" value="S-adenosyl-L-methionine-dependent methyltransferases"/>
    <property type="match status" value="1"/>
</dbReference>
<dbReference type="RefSeq" id="WP_273632598.1">
    <property type="nucleotide sequence ID" value="NZ_CP117167.1"/>
</dbReference>
<sequence length="167" mass="19009">MTHEEAVSFIKNAVKGNQLQYWADLGCGNGTFTRALAELLPEGSPITAVDRERQRLDIDRVNFVRADFVKDNLQLEELDGILIANALHYVADKAALITRLEPQFSAQPCFIIIEYDTDRRNPWVPYPIPFDKLKLLFALLGYQRVSRVSERRSAYGSGNMYCALIQK</sequence>
<reference evidence="2 3" key="1">
    <citation type="submission" date="2023-02" db="EMBL/GenBank/DDBJ databases">
        <title>Genome sequence of Mucilaginibacter jinjuensis strain KACC 16571.</title>
        <authorList>
            <person name="Kim S."/>
            <person name="Heo J."/>
            <person name="Kwon S.-W."/>
        </authorList>
    </citation>
    <scope>NUCLEOTIDE SEQUENCE [LARGE SCALE GENOMIC DNA]</scope>
    <source>
        <strain evidence="2 3">KACC 16571</strain>
    </source>
</reference>
<evidence type="ECO:0000259" key="1">
    <source>
        <dbReference type="Pfam" id="PF08242"/>
    </source>
</evidence>
<organism evidence="2 3">
    <name type="scientific">Mucilaginibacter jinjuensis</name>
    <dbReference type="NCBI Taxonomy" id="1176721"/>
    <lineage>
        <taxon>Bacteria</taxon>
        <taxon>Pseudomonadati</taxon>
        <taxon>Bacteroidota</taxon>
        <taxon>Sphingobacteriia</taxon>
        <taxon>Sphingobacteriales</taxon>
        <taxon>Sphingobacteriaceae</taxon>
        <taxon>Mucilaginibacter</taxon>
    </lineage>
</organism>
<dbReference type="Pfam" id="PF08242">
    <property type="entry name" value="Methyltransf_12"/>
    <property type="match status" value="1"/>
</dbReference>
<dbReference type="InterPro" id="IPR029063">
    <property type="entry name" value="SAM-dependent_MTases_sf"/>
</dbReference>
<dbReference type="Gene3D" id="3.40.50.150">
    <property type="entry name" value="Vaccinia Virus protein VP39"/>
    <property type="match status" value="1"/>
</dbReference>
<evidence type="ECO:0000313" key="3">
    <source>
        <dbReference type="Proteomes" id="UP001216139"/>
    </source>
</evidence>
<dbReference type="EMBL" id="CP117167">
    <property type="protein sequence ID" value="WCT14240.1"/>
    <property type="molecule type" value="Genomic_DNA"/>
</dbReference>
<dbReference type="GO" id="GO:0032259">
    <property type="term" value="P:methylation"/>
    <property type="evidence" value="ECO:0007669"/>
    <property type="project" value="UniProtKB-KW"/>
</dbReference>
<dbReference type="CDD" id="cd02440">
    <property type="entry name" value="AdoMet_MTases"/>
    <property type="match status" value="1"/>
</dbReference>
<dbReference type="GO" id="GO:0008168">
    <property type="term" value="F:methyltransferase activity"/>
    <property type="evidence" value="ECO:0007669"/>
    <property type="project" value="UniProtKB-KW"/>
</dbReference>
<keyword evidence="2" id="KW-0808">Transferase</keyword>
<feature type="domain" description="Methyltransferase type 12" evidence="1">
    <location>
        <begin position="24"/>
        <end position="99"/>
    </location>
</feature>
<protein>
    <submittedName>
        <fullName evidence="2">Class I SAM-dependent methyltransferase</fullName>
    </submittedName>
</protein>
<keyword evidence="3" id="KW-1185">Reference proteome</keyword>
<gene>
    <name evidence="2" type="ORF">PQO05_09875</name>
</gene>
<proteinExistence type="predicted"/>
<name>A0ABY7TCK2_9SPHI</name>
<evidence type="ECO:0000313" key="2">
    <source>
        <dbReference type="EMBL" id="WCT14240.1"/>
    </source>
</evidence>
<accession>A0ABY7TCK2</accession>